<evidence type="ECO:0000256" key="1">
    <source>
        <dbReference type="SAM" id="MobiDB-lite"/>
    </source>
</evidence>
<sequence length="154" mass="17341">MPSTPNTTTSASSKKKRGKDNSRRHSAQGESELTNVEDTPSDIKEQKFTNWVKIVDFEEQIKPTYYLCGGDDDTDIPLRLKGGVPGTDDDTDFHNLFDVALTPDLFPDQIPSTTTGWKNFLLPYPDFIGSHIYKYEMVDGDHYTKYSGLQQTPA</sequence>
<feature type="compositionally biased region" description="Polar residues" evidence="1">
    <location>
        <begin position="28"/>
        <end position="38"/>
    </location>
</feature>
<dbReference type="Proteomes" id="UP001165122">
    <property type="component" value="Unassembled WGS sequence"/>
</dbReference>
<protein>
    <submittedName>
        <fullName evidence="2">Uncharacterized protein</fullName>
    </submittedName>
</protein>
<dbReference type="EMBL" id="BRXW01000414">
    <property type="protein sequence ID" value="GMH52094.1"/>
    <property type="molecule type" value="Genomic_DNA"/>
</dbReference>
<dbReference type="AlphaFoldDB" id="A0A9W6ZD30"/>
<feature type="compositionally biased region" description="Basic residues" evidence="1">
    <location>
        <begin position="13"/>
        <end position="26"/>
    </location>
</feature>
<reference evidence="3" key="1">
    <citation type="journal article" date="2023" name="Commun. Biol.">
        <title>Genome analysis of Parmales, the sister group of diatoms, reveals the evolutionary specialization of diatoms from phago-mixotrophs to photoautotrophs.</title>
        <authorList>
            <person name="Ban H."/>
            <person name="Sato S."/>
            <person name="Yoshikawa S."/>
            <person name="Yamada K."/>
            <person name="Nakamura Y."/>
            <person name="Ichinomiya M."/>
            <person name="Sato N."/>
            <person name="Blanc-Mathieu R."/>
            <person name="Endo H."/>
            <person name="Kuwata A."/>
            <person name="Ogata H."/>
        </authorList>
    </citation>
    <scope>NUCLEOTIDE SEQUENCE [LARGE SCALE GENOMIC DNA]</scope>
    <source>
        <strain evidence="3">NIES 3700</strain>
    </source>
</reference>
<gene>
    <name evidence="2" type="ORF">TrLO_g7454</name>
</gene>
<organism evidence="2 3">
    <name type="scientific">Triparma laevis f. longispina</name>
    <dbReference type="NCBI Taxonomy" id="1714387"/>
    <lineage>
        <taxon>Eukaryota</taxon>
        <taxon>Sar</taxon>
        <taxon>Stramenopiles</taxon>
        <taxon>Ochrophyta</taxon>
        <taxon>Bolidophyceae</taxon>
        <taxon>Parmales</taxon>
        <taxon>Triparmaceae</taxon>
        <taxon>Triparma</taxon>
    </lineage>
</organism>
<feature type="region of interest" description="Disordered" evidence="1">
    <location>
        <begin position="1"/>
        <end position="41"/>
    </location>
</feature>
<comment type="caution">
    <text evidence="2">The sequence shown here is derived from an EMBL/GenBank/DDBJ whole genome shotgun (WGS) entry which is preliminary data.</text>
</comment>
<name>A0A9W6ZD30_9STRA</name>
<feature type="compositionally biased region" description="Low complexity" evidence="1">
    <location>
        <begin position="1"/>
        <end position="12"/>
    </location>
</feature>
<keyword evidence="3" id="KW-1185">Reference proteome</keyword>
<accession>A0A9W6ZD30</accession>
<proteinExistence type="predicted"/>
<evidence type="ECO:0000313" key="2">
    <source>
        <dbReference type="EMBL" id="GMH52094.1"/>
    </source>
</evidence>
<evidence type="ECO:0000313" key="3">
    <source>
        <dbReference type="Proteomes" id="UP001165122"/>
    </source>
</evidence>